<evidence type="ECO:0000256" key="5">
    <source>
        <dbReference type="ARBA" id="ARBA00023136"/>
    </source>
</evidence>
<accession>A0A6M0Q366</accession>
<name>A0A6M0Q366_9BACI</name>
<keyword evidence="6" id="KW-0449">Lipoprotein</keyword>
<dbReference type="CDD" id="cd06353">
    <property type="entry name" value="PBP1_Med-like"/>
    <property type="match status" value="1"/>
</dbReference>
<keyword evidence="5" id="KW-0472">Membrane</keyword>
<evidence type="ECO:0000313" key="10">
    <source>
        <dbReference type="Proteomes" id="UP000481043"/>
    </source>
</evidence>
<evidence type="ECO:0000256" key="4">
    <source>
        <dbReference type="ARBA" id="ARBA00022729"/>
    </source>
</evidence>
<dbReference type="Pfam" id="PF02608">
    <property type="entry name" value="Bmp"/>
    <property type="match status" value="1"/>
</dbReference>
<feature type="chain" id="PRO_5039019774" evidence="7">
    <location>
        <begin position="20"/>
        <end position="318"/>
    </location>
</feature>
<dbReference type="EMBL" id="JAAIWM010000001">
    <property type="protein sequence ID" value="NEY70634.1"/>
    <property type="molecule type" value="Genomic_DNA"/>
</dbReference>
<feature type="signal peptide" evidence="7">
    <location>
        <begin position="1"/>
        <end position="19"/>
    </location>
</feature>
<sequence>MKKPLFALFILLFFLTGCANSTTTGNIDKVGLLVPETVNDQVWGTKGYKGLLKIQSAFGADVFYKESMNNKEAVSKAIDEFSENGVTLIFGHGSEYAPWFNQLSKKYPDIHFVCFNGDVRGDNVTSLTFKADAMGFFGGMVAGEMTKTNKVGVIAAFEWQPEVNGFFEGAIYQNPNVEVEISYTEDWNDPEKALVQLEKMLSEGADVIYPAGDGYNVHVIERLKEKGLYAIGYVSEQSDLGEATVLTSTIQHVDKLYEVVAKDFNLGTLKSGNIYYDFDDHVITMGKYSPVVNKELQDEITTSIKTYIETGNLPNQIE</sequence>
<keyword evidence="3" id="KW-1003">Cell membrane</keyword>
<evidence type="ECO:0000256" key="2">
    <source>
        <dbReference type="ARBA" id="ARBA00008610"/>
    </source>
</evidence>
<evidence type="ECO:0000256" key="3">
    <source>
        <dbReference type="ARBA" id="ARBA00022475"/>
    </source>
</evidence>
<dbReference type="InterPro" id="IPR003760">
    <property type="entry name" value="PnrA-like"/>
</dbReference>
<protein>
    <submittedName>
        <fullName evidence="9">BMP family ABC transporter substrate-binding protein</fullName>
    </submittedName>
</protein>
<evidence type="ECO:0000256" key="1">
    <source>
        <dbReference type="ARBA" id="ARBA00004193"/>
    </source>
</evidence>
<dbReference type="PANTHER" id="PTHR34296">
    <property type="entry name" value="TRANSCRIPTIONAL ACTIVATOR PROTEIN MED"/>
    <property type="match status" value="1"/>
</dbReference>
<comment type="subcellular location">
    <subcellularLocation>
        <location evidence="1">Cell membrane</location>
        <topology evidence="1">Lipid-anchor</topology>
    </subcellularLocation>
</comment>
<gene>
    <name evidence="9" type="ORF">G4D63_02665</name>
</gene>
<dbReference type="InterPro" id="IPR028082">
    <property type="entry name" value="Peripla_BP_I"/>
</dbReference>
<organism evidence="9 10">
    <name type="scientific">Bacillus mesophilus</name>
    <dbReference type="NCBI Taxonomy" id="1808955"/>
    <lineage>
        <taxon>Bacteria</taxon>
        <taxon>Bacillati</taxon>
        <taxon>Bacillota</taxon>
        <taxon>Bacilli</taxon>
        <taxon>Bacillales</taxon>
        <taxon>Bacillaceae</taxon>
        <taxon>Bacillus</taxon>
    </lineage>
</organism>
<dbReference type="SUPFAM" id="SSF53822">
    <property type="entry name" value="Periplasmic binding protein-like I"/>
    <property type="match status" value="1"/>
</dbReference>
<dbReference type="Gene3D" id="3.40.50.2300">
    <property type="match status" value="2"/>
</dbReference>
<evidence type="ECO:0000313" key="9">
    <source>
        <dbReference type="EMBL" id="NEY70634.1"/>
    </source>
</evidence>
<dbReference type="RefSeq" id="WP_163177419.1">
    <property type="nucleotide sequence ID" value="NZ_JAAIWM010000001.1"/>
</dbReference>
<dbReference type="Proteomes" id="UP000481043">
    <property type="component" value="Unassembled WGS sequence"/>
</dbReference>
<feature type="domain" description="ABC transporter substrate-binding protein PnrA-like" evidence="8">
    <location>
        <begin position="28"/>
        <end position="315"/>
    </location>
</feature>
<proteinExistence type="inferred from homology"/>
<reference evidence="9 10" key="1">
    <citation type="submission" date="2020-02" db="EMBL/GenBank/DDBJ databases">
        <title>Bacillus aquiflavi sp. nov., isolated from yellow water of strong flavor Chinese baijiu in Yibin region of China.</title>
        <authorList>
            <person name="Xie J."/>
        </authorList>
    </citation>
    <scope>NUCLEOTIDE SEQUENCE [LARGE SCALE GENOMIC DNA]</scope>
    <source>
        <strain evidence="9 10">SA4</strain>
    </source>
</reference>
<keyword evidence="10" id="KW-1185">Reference proteome</keyword>
<dbReference type="AlphaFoldDB" id="A0A6M0Q366"/>
<evidence type="ECO:0000259" key="8">
    <source>
        <dbReference type="Pfam" id="PF02608"/>
    </source>
</evidence>
<evidence type="ECO:0000256" key="6">
    <source>
        <dbReference type="ARBA" id="ARBA00023288"/>
    </source>
</evidence>
<evidence type="ECO:0000256" key="7">
    <source>
        <dbReference type="SAM" id="SignalP"/>
    </source>
</evidence>
<dbReference type="PANTHER" id="PTHR34296:SF2">
    <property type="entry name" value="ABC TRANSPORTER GUANOSINE-BINDING PROTEIN NUPN"/>
    <property type="match status" value="1"/>
</dbReference>
<dbReference type="InterPro" id="IPR050957">
    <property type="entry name" value="BMP_lipoprotein"/>
</dbReference>
<dbReference type="PROSITE" id="PS51257">
    <property type="entry name" value="PROKAR_LIPOPROTEIN"/>
    <property type="match status" value="1"/>
</dbReference>
<dbReference type="GO" id="GO:0005886">
    <property type="term" value="C:plasma membrane"/>
    <property type="evidence" value="ECO:0007669"/>
    <property type="project" value="UniProtKB-SubCell"/>
</dbReference>
<comment type="caution">
    <text evidence="9">The sequence shown here is derived from an EMBL/GenBank/DDBJ whole genome shotgun (WGS) entry which is preliminary data.</text>
</comment>
<keyword evidence="4 7" id="KW-0732">Signal</keyword>
<comment type="similarity">
    <text evidence="2">Belongs to the BMP lipoprotein family.</text>
</comment>